<accession>A0AA95GSU9</accession>
<dbReference type="Proteomes" id="UP001177595">
    <property type="component" value="Plasmid paPv2"/>
</dbReference>
<reference evidence="1" key="1">
    <citation type="submission" date="2023-04" db="EMBL/GenBank/DDBJ databases">
        <title>Genome dynamics across the evolutionary transition to endosymbiosis.</title>
        <authorList>
            <person name="Siozios S."/>
            <person name="Nadal-Jimenez P."/>
            <person name="Azagi T."/>
            <person name="Sprong H."/>
            <person name="Frost C.L."/>
            <person name="Parratt S.R."/>
            <person name="Taylor G."/>
            <person name="Brettell L."/>
            <person name="Lew K.C."/>
            <person name="Croft L."/>
            <person name="King K.C."/>
            <person name="Brockhurst M.A."/>
            <person name="Hypsa V."/>
            <person name="Novakova E."/>
            <person name="Darby A.C."/>
            <person name="Hurst G.D.D."/>
        </authorList>
    </citation>
    <scope>NUCLEOTIDE SEQUENCE</scope>
    <source>
        <strain evidence="1">APv</strain>
        <plasmid evidence="1">paPv2</plasmid>
    </source>
</reference>
<sequence length="160" mass="18555">MDKEKIKIGFNTQSAKLIDFLSHFKKITYASTLLVIDNEITDHQSNGYAGWDKKFYYDGLHKDSLLIKVGIELTKIKEGETSTVIWDDVLKTDPKNKIKALRESNNIYHGISFIYGLSENISLSINTCTSKDIKKEDFENFILPMRFELLNFFKELNNVY</sequence>
<dbReference type="AlphaFoldDB" id="A0AA95GSU9"/>
<evidence type="ECO:0000313" key="2">
    <source>
        <dbReference type="Proteomes" id="UP001177595"/>
    </source>
</evidence>
<dbReference type="RefSeq" id="WP_280626561.1">
    <property type="nucleotide sequence ID" value="NZ_CP123506.1"/>
</dbReference>
<name>A0AA95GSU9_9GAMM</name>
<dbReference type="EMBL" id="CP123506">
    <property type="protein sequence ID" value="WGM03401.1"/>
    <property type="molecule type" value="Genomic_DNA"/>
</dbReference>
<gene>
    <name evidence="1" type="ORF">QE210_18595</name>
</gene>
<geneLocation type="plasmid" evidence="1 2">
    <name>paPv2</name>
</geneLocation>
<proteinExistence type="predicted"/>
<keyword evidence="1" id="KW-0614">Plasmid</keyword>
<organism evidence="1 2">
    <name type="scientific">Arsenophonus nasoniae</name>
    <name type="common">son-killer infecting Nasonia vitripennis</name>
    <dbReference type="NCBI Taxonomy" id="638"/>
    <lineage>
        <taxon>Bacteria</taxon>
        <taxon>Pseudomonadati</taxon>
        <taxon>Pseudomonadota</taxon>
        <taxon>Gammaproteobacteria</taxon>
        <taxon>Enterobacterales</taxon>
        <taxon>Morganellaceae</taxon>
        <taxon>Arsenophonus</taxon>
    </lineage>
</organism>
<evidence type="ECO:0000313" key="1">
    <source>
        <dbReference type="EMBL" id="WGM03401.1"/>
    </source>
</evidence>
<protein>
    <submittedName>
        <fullName evidence="1">Uncharacterized protein</fullName>
    </submittedName>
</protein>